<dbReference type="PANTHER" id="PTHR34298">
    <property type="entry name" value="SEGREGATION AND CONDENSATION PROTEIN B"/>
    <property type="match status" value="1"/>
</dbReference>
<organism evidence="6 7">
    <name type="scientific">Amycolatopsis plumensis</name>
    <dbReference type="NCBI Taxonomy" id="236508"/>
    <lineage>
        <taxon>Bacteria</taxon>
        <taxon>Bacillati</taxon>
        <taxon>Actinomycetota</taxon>
        <taxon>Actinomycetes</taxon>
        <taxon>Pseudonocardiales</taxon>
        <taxon>Pseudonocardiaceae</taxon>
        <taxon>Amycolatopsis</taxon>
    </lineage>
</organism>
<evidence type="ECO:0000256" key="2">
    <source>
        <dbReference type="ARBA" id="ARBA00022618"/>
    </source>
</evidence>
<keyword evidence="3" id="KW-0159">Chromosome partition</keyword>
<evidence type="ECO:0000313" key="7">
    <source>
        <dbReference type="Proteomes" id="UP001589535"/>
    </source>
</evidence>
<evidence type="ECO:0000256" key="3">
    <source>
        <dbReference type="ARBA" id="ARBA00022829"/>
    </source>
</evidence>
<reference evidence="6 7" key="1">
    <citation type="submission" date="2024-09" db="EMBL/GenBank/DDBJ databases">
        <authorList>
            <person name="Sun Q."/>
            <person name="Mori K."/>
        </authorList>
    </citation>
    <scope>NUCLEOTIDE SEQUENCE [LARGE SCALE GENOMIC DNA]</scope>
    <source>
        <strain evidence="6 7">JCM 13852</strain>
    </source>
</reference>
<dbReference type="EMBL" id="JBHMBK010000044">
    <property type="protein sequence ID" value="MFB9689968.1"/>
    <property type="molecule type" value="Genomic_DNA"/>
</dbReference>
<dbReference type="InterPro" id="IPR036390">
    <property type="entry name" value="WH_DNA-bd_sf"/>
</dbReference>
<dbReference type="Pfam" id="PF04079">
    <property type="entry name" value="SMC_ScpB"/>
    <property type="match status" value="1"/>
</dbReference>
<dbReference type="InterPro" id="IPR005234">
    <property type="entry name" value="ScpB_csome_segregation"/>
</dbReference>
<dbReference type="SUPFAM" id="SSF46785">
    <property type="entry name" value="Winged helix' DNA-binding domain"/>
    <property type="match status" value="2"/>
</dbReference>
<dbReference type="Gene3D" id="1.10.10.10">
    <property type="entry name" value="Winged helix-like DNA-binding domain superfamily/Winged helix DNA-binding domain"/>
    <property type="match status" value="2"/>
</dbReference>
<feature type="compositionally biased region" description="Acidic residues" evidence="5">
    <location>
        <begin position="75"/>
        <end position="90"/>
    </location>
</feature>
<dbReference type="Proteomes" id="UP001589535">
    <property type="component" value="Unassembled WGS sequence"/>
</dbReference>
<comment type="caution">
    <text evidence="6">The sequence shown here is derived from an EMBL/GenBank/DDBJ whole genome shotgun (WGS) entry which is preliminary data.</text>
</comment>
<keyword evidence="1" id="KW-0963">Cytoplasm</keyword>
<gene>
    <name evidence="6" type="primary">scpB</name>
    <name evidence="6" type="ORF">ACFFTO_37830</name>
</gene>
<keyword evidence="2" id="KW-0132">Cell division</keyword>
<feature type="compositionally biased region" description="Pro residues" evidence="5">
    <location>
        <begin position="8"/>
        <end position="17"/>
    </location>
</feature>
<dbReference type="InterPro" id="IPR036388">
    <property type="entry name" value="WH-like_DNA-bd_sf"/>
</dbReference>
<dbReference type="NCBIfam" id="TIGR00281">
    <property type="entry name" value="SMC-Scp complex subunit ScpB"/>
    <property type="match status" value="1"/>
</dbReference>
<evidence type="ECO:0000256" key="5">
    <source>
        <dbReference type="SAM" id="MobiDB-lite"/>
    </source>
</evidence>
<dbReference type="PANTHER" id="PTHR34298:SF2">
    <property type="entry name" value="SEGREGATION AND CONDENSATION PROTEIN B"/>
    <property type="match status" value="1"/>
</dbReference>
<name>A0ABV5UF15_9PSEU</name>
<keyword evidence="7" id="KW-1185">Reference proteome</keyword>
<keyword evidence="4" id="KW-0131">Cell cycle</keyword>
<feature type="region of interest" description="Disordered" evidence="5">
    <location>
        <begin position="1"/>
        <end position="104"/>
    </location>
</feature>
<sequence>MSNEQVSPPEPPEPPVGEPAEAAAELALEEALSGEPVTEDGDPVEPLVGQAPPEPEPEPEGALSRESAPSSEPEAPAEPEPEPGPEDPESDLVAAGDSDSMPDVTSDEALEAALEALLLIVDSPAGEELLAETLGQPKSRIVVALRTMAQKFTDRASGIDLRRVGEGWRFYTRDVYAPFVEKLLLDGQRSKLTRAALESLAVIAYRQPVTRARVAAVRGVNVDGVIRTLLARGLIEEMGTDPETTGTLYVTTELFLERLGLSSLNDLPPIAPLLPEVDTIDDIQ</sequence>
<evidence type="ECO:0000256" key="1">
    <source>
        <dbReference type="ARBA" id="ARBA00022490"/>
    </source>
</evidence>
<proteinExistence type="predicted"/>
<protein>
    <submittedName>
        <fullName evidence="6">SMC-Scp complex subunit ScpB</fullName>
    </submittedName>
</protein>
<evidence type="ECO:0000256" key="4">
    <source>
        <dbReference type="ARBA" id="ARBA00023306"/>
    </source>
</evidence>
<dbReference type="RefSeq" id="WP_378204589.1">
    <property type="nucleotide sequence ID" value="NZ_JBHMBK010000044.1"/>
</dbReference>
<accession>A0ABV5UF15</accession>
<feature type="compositionally biased region" description="Low complexity" evidence="5">
    <location>
        <begin position="18"/>
        <end position="36"/>
    </location>
</feature>
<evidence type="ECO:0000313" key="6">
    <source>
        <dbReference type="EMBL" id="MFB9689968.1"/>
    </source>
</evidence>